<keyword evidence="4" id="KW-1185">Reference proteome</keyword>
<reference evidence="2 4" key="1">
    <citation type="journal article" date="2009" name="PLoS Biol.">
        <title>Lineage-specific biology revealed by a finished genome assembly of the mouse.</title>
        <authorList>
            <consortium name="Mouse Genome Sequencing Consortium"/>
            <person name="Church D.M."/>
            <person name="Goodstadt L."/>
            <person name="Hillier L.W."/>
            <person name="Zody M.C."/>
            <person name="Goldstein S."/>
            <person name="She X."/>
            <person name="Bult C.J."/>
            <person name="Agarwala R."/>
            <person name="Cherry J.L."/>
            <person name="DiCuccio M."/>
            <person name="Hlavina W."/>
            <person name="Kapustin Y."/>
            <person name="Meric P."/>
            <person name="Maglott D."/>
            <person name="Birtle Z."/>
            <person name="Marques A.C."/>
            <person name="Graves T."/>
            <person name="Zhou S."/>
            <person name="Teague B."/>
            <person name="Potamousis K."/>
            <person name="Churas C."/>
            <person name="Place M."/>
            <person name="Herschleb J."/>
            <person name="Runnheim R."/>
            <person name="Forrest D."/>
            <person name="Amos-Landgraf J."/>
            <person name="Schwartz D.C."/>
            <person name="Cheng Z."/>
            <person name="Lindblad-Toh K."/>
            <person name="Eichler E.E."/>
            <person name="Ponting C.P."/>
        </authorList>
    </citation>
    <scope>NUCLEOTIDE SEQUENCE [LARGE SCALE GENOMIC DNA]</scope>
    <source>
        <strain evidence="2 4">C57BL/6J</strain>
    </source>
</reference>
<accession>E0CX18</accession>
<dbReference type="AlphaFoldDB" id="E0CX18"/>
<dbReference type="AGR" id="MGI:1891343"/>
<proteinExistence type="predicted"/>
<reference evidence="2" key="4">
    <citation type="submission" date="2025-09" db="UniProtKB">
        <authorList>
            <consortium name="Ensembl"/>
        </authorList>
    </citation>
    <scope>IDENTIFICATION</scope>
    <source>
        <strain evidence="2">C57BL/6J</strain>
    </source>
</reference>
<feature type="region of interest" description="Disordered" evidence="1">
    <location>
        <begin position="1"/>
        <end position="25"/>
    </location>
</feature>
<reference evidence="2 4" key="2">
    <citation type="journal article" date="2011" name="PLoS Biol.">
        <title>Modernizing reference genome assemblies.</title>
        <authorList>
            <person name="Church D.M."/>
            <person name="Schneider V.A."/>
            <person name="Graves T."/>
            <person name="Auger K."/>
            <person name="Cunningham F."/>
            <person name="Bouk N."/>
            <person name="Chen H.C."/>
            <person name="Agarwala R."/>
            <person name="McLaren W.M."/>
            <person name="Ritchie G.R."/>
            <person name="Albracht D."/>
            <person name="Kremitzki M."/>
            <person name="Rock S."/>
            <person name="Kotkiewicz H."/>
            <person name="Kremitzki C."/>
            <person name="Wollam A."/>
            <person name="Trani L."/>
            <person name="Fulton L."/>
            <person name="Fulton R."/>
            <person name="Matthews L."/>
            <person name="Whitehead S."/>
            <person name="Chow W."/>
            <person name="Torrance J."/>
            <person name="Dunn M."/>
            <person name="Harden G."/>
            <person name="Threadgold G."/>
            <person name="Wood J."/>
            <person name="Collins J."/>
            <person name="Heath P."/>
            <person name="Griffiths G."/>
            <person name="Pelan S."/>
            <person name="Grafham D."/>
            <person name="Eichler E.E."/>
            <person name="Weinstock G."/>
            <person name="Mardis E.R."/>
            <person name="Wilson R.K."/>
            <person name="Howe K."/>
            <person name="Flicek P."/>
            <person name="Hubbard T."/>
        </authorList>
    </citation>
    <scope>NUCLEOTIDE SEQUENCE [LARGE SCALE GENOMIC DNA]</scope>
    <source>
        <strain evidence="2 4">C57BL/6J</strain>
    </source>
</reference>
<dbReference type="Ensembl" id="ENSMUST00000159728.2">
    <property type="protein sequence ID" value="ENSMUSP00000124979.2"/>
    <property type="gene ID" value="ENSMUSG00000006542.14"/>
</dbReference>
<dbReference type="MGI" id="MGI:1891343">
    <property type="gene designation" value="Prkag3"/>
</dbReference>
<dbReference type="Bgee" id="ENSMUSG00000006542">
    <property type="expression patterns" value="Expressed in gastrocnemius medialis and 57 other cell types or tissues"/>
</dbReference>
<evidence type="ECO:0000313" key="4">
    <source>
        <dbReference type="Proteomes" id="UP000000589"/>
    </source>
</evidence>
<reference evidence="2" key="3">
    <citation type="submission" date="2025-08" db="UniProtKB">
        <authorList>
            <consortium name="Ensembl"/>
        </authorList>
    </citation>
    <scope>IDENTIFICATION</scope>
    <source>
        <strain evidence="2">C57BL/6J</strain>
    </source>
</reference>
<dbReference type="Antibodypedia" id="1331">
    <property type="antibodies" value="255 antibodies from 25 providers"/>
</dbReference>
<dbReference type="VEuPathDB" id="HostDB:ENSMUSG00000006542"/>
<evidence type="ECO:0000313" key="3">
    <source>
        <dbReference type="MGI" id="MGI:1891343"/>
    </source>
</evidence>
<evidence type="ECO:0000256" key="1">
    <source>
        <dbReference type="SAM" id="MobiDB-lite"/>
    </source>
</evidence>
<dbReference type="ExpressionAtlas" id="E0CX18">
    <property type="expression patterns" value="baseline and differential"/>
</dbReference>
<protein>
    <submittedName>
        <fullName evidence="2">Protein kinase, AMP-activated, gamma 3 non-catalytic subunit</fullName>
    </submittedName>
</protein>
<dbReference type="HOGENOM" id="CLU_3142637_0_0_1"/>
<dbReference type="Proteomes" id="UP000000589">
    <property type="component" value="Chromosome 1"/>
</dbReference>
<dbReference type="GeneTree" id="ENSGT00950000183019"/>
<gene>
    <name evidence="2 3" type="primary">Prkag3</name>
</gene>
<evidence type="ECO:0000313" key="2">
    <source>
        <dbReference type="Ensembl" id="ENSMUSP00000124979.2"/>
    </source>
</evidence>
<name>E0CX18_MOUSE</name>
<organism evidence="2 4">
    <name type="scientific">Mus musculus</name>
    <name type="common">Mouse</name>
    <dbReference type="NCBI Taxonomy" id="10090"/>
    <lineage>
        <taxon>Eukaryota</taxon>
        <taxon>Metazoa</taxon>
        <taxon>Chordata</taxon>
        <taxon>Craniata</taxon>
        <taxon>Vertebrata</taxon>
        <taxon>Euteleostomi</taxon>
        <taxon>Mammalia</taxon>
        <taxon>Eutheria</taxon>
        <taxon>Euarchontoglires</taxon>
        <taxon>Glires</taxon>
        <taxon>Rodentia</taxon>
        <taxon>Myomorpha</taxon>
        <taxon>Muroidea</taxon>
        <taxon>Muridae</taxon>
        <taxon>Murinae</taxon>
        <taxon>Mus</taxon>
        <taxon>Mus</taxon>
    </lineage>
</organism>
<sequence length="49" mass="5015">MEPELEHTLPGVPGSQGAGAGTEKDSKRVAVCGRPCVARVLAVHCTLSV</sequence>